<protein>
    <recommendedName>
        <fullName evidence="4">Methanethiol oxidase</fullName>
    </recommendedName>
</protein>
<comment type="caution">
    <text evidence="2">The sequence shown here is derived from an EMBL/GenBank/DDBJ whole genome shotgun (WGS) entry which is preliminary data.</text>
</comment>
<evidence type="ECO:0000313" key="2">
    <source>
        <dbReference type="EMBL" id="RIB29716.1"/>
    </source>
</evidence>
<dbReference type="EMBL" id="QKWP01000031">
    <property type="protein sequence ID" value="RIB29716.1"/>
    <property type="molecule type" value="Genomic_DNA"/>
</dbReference>
<evidence type="ECO:0000256" key="1">
    <source>
        <dbReference type="SAM" id="SignalP"/>
    </source>
</evidence>
<dbReference type="AlphaFoldDB" id="A0A397WCC1"/>
<gene>
    <name evidence="2" type="ORF">C2G38_2136743</name>
</gene>
<dbReference type="Gene3D" id="2.130.10.10">
    <property type="entry name" value="YVTN repeat-like/Quinoprotein amine dehydrogenase"/>
    <property type="match status" value="1"/>
</dbReference>
<sequence length="407" mass="45371">MMMMLIPCLITLIFIHSIVAEVTITPSPADLPSNRYFVENQLPIADQTHELVKVKDIVLISQLSNSVLVKVQVDKYGVAQQVAGFQVANPNSNLHGLGLSTKYPGMVWLTLEGDHKLVLIDPMTDSVTDAPKVIKEIDVPPNGKGPHYIGEYEDNLWVSLKGSDEVLRINYENPNDFKLYKGEKTPIFVAQHPINKMFYSSQDKVSKIMKINPANNQILQYNVDTSKGTTPVGLISGPKGVWFALLGSDKAGTGTFGFIDKDDKIFYHKLKTPLGKDAALLHLAFDVAYGINHQMYLLSSSIINSNALDMIIKVTFDEQWTTIKNEEVIMIPTQQCKAHRLLPTEFNIFATELTASKLLTLFSPLRNKKKKISKNYIKQSISIIQKIKKVVVDLKSDPGFGSNLAQL</sequence>
<feature type="signal peptide" evidence="1">
    <location>
        <begin position="1"/>
        <end position="20"/>
    </location>
</feature>
<organism evidence="2 3">
    <name type="scientific">Gigaspora rosea</name>
    <dbReference type="NCBI Taxonomy" id="44941"/>
    <lineage>
        <taxon>Eukaryota</taxon>
        <taxon>Fungi</taxon>
        <taxon>Fungi incertae sedis</taxon>
        <taxon>Mucoromycota</taxon>
        <taxon>Glomeromycotina</taxon>
        <taxon>Glomeromycetes</taxon>
        <taxon>Diversisporales</taxon>
        <taxon>Gigasporaceae</taxon>
        <taxon>Gigaspora</taxon>
    </lineage>
</organism>
<dbReference type="Proteomes" id="UP000266673">
    <property type="component" value="Unassembled WGS sequence"/>
</dbReference>
<dbReference type="InterPro" id="IPR015943">
    <property type="entry name" value="WD40/YVTN_repeat-like_dom_sf"/>
</dbReference>
<keyword evidence="1" id="KW-0732">Signal</keyword>
<evidence type="ECO:0008006" key="4">
    <source>
        <dbReference type="Google" id="ProtNLM"/>
    </source>
</evidence>
<accession>A0A397WCC1</accession>
<keyword evidence="3" id="KW-1185">Reference proteome</keyword>
<name>A0A397WCC1_9GLOM</name>
<dbReference type="OrthoDB" id="5588185at2759"/>
<evidence type="ECO:0000313" key="3">
    <source>
        <dbReference type="Proteomes" id="UP000266673"/>
    </source>
</evidence>
<proteinExistence type="predicted"/>
<reference evidence="2 3" key="1">
    <citation type="submission" date="2018-06" db="EMBL/GenBank/DDBJ databases">
        <title>Comparative genomics reveals the genomic features of Rhizophagus irregularis, R. cerebriforme, R. diaphanum and Gigaspora rosea, and their symbiotic lifestyle signature.</title>
        <authorList>
            <person name="Morin E."/>
            <person name="San Clemente H."/>
            <person name="Chen E.C.H."/>
            <person name="De La Providencia I."/>
            <person name="Hainaut M."/>
            <person name="Kuo A."/>
            <person name="Kohler A."/>
            <person name="Murat C."/>
            <person name="Tang N."/>
            <person name="Roy S."/>
            <person name="Loubradou J."/>
            <person name="Henrissat B."/>
            <person name="Grigoriev I.V."/>
            <person name="Corradi N."/>
            <person name="Roux C."/>
            <person name="Martin F.M."/>
        </authorList>
    </citation>
    <scope>NUCLEOTIDE SEQUENCE [LARGE SCALE GENOMIC DNA]</scope>
    <source>
        <strain evidence="2 3">DAOM 194757</strain>
    </source>
</reference>
<feature type="chain" id="PRO_5017188253" description="Methanethiol oxidase" evidence="1">
    <location>
        <begin position="21"/>
        <end position="407"/>
    </location>
</feature>
<dbReference type="SUPFAM" id="SSF63825">
    <property type="entry name" value="YWTD domain"/>
    <property type="match status" value="1"/>
</dbReference>